<proteinExistence type="predicted"/>
<accession>A0A0S2SY93</accession>
<evidence type="ECO:0000313" key="2">
    <source>
        <dbReference type="Proteomes" id="UP000201818"/>
    </source>
</evidence>
<evidence type="ECO:0000313" key="1">
    <source>
        <dbReference type="EMBL" id="ALP47911.1"/>
    </source>
</evidence>
<protein>
    <submittedName>
        <fullName evidence="1">Uncharacterized protein</fullName>
    </submittedName>
</protein>
<dbReference type="KEGG" id="vg:26516143"/>
<name>A0A0S2SY93_9CAUD</name>
<dbReference type="EMBL" id="KT968831">
    <property type="protein sequence ID" value="ALP47911.1"/>
    <property type="molecule type" value="Genomic_DNA"/>
</dbReference>
<dbReference type="RefSeq" id="YP_009187487.1">
    <property type="nucleotide sequence ID" value="NC_028657.1"/>
</dbReference>
<gene>
    <name evidence="1" type="ORF">BPPAER656_00900</name>
</gene>
<sequence length="67" mass="7560">MKSEYRQAVESVIAQEAKLAEVEGLYALAAAQERRLAEDLRLNRETLSQYEHRVAEIESQILGAGRT</sequence>
<dbReference type="GeneID" id="26516143"/>
<reference evidence="1 2" key="1">
    <citation type="submission" date="2015-10" db="EMBL/GenBank/DDBJ databases">
        <title>Complete Genome Sequence of the Pseudomonas phage YMC11/02/R656_PAE_BP.</title>
        <authorList>
            <person name="Jeon J."/>
            <person name="Yong D."/>
            <person name="Lee K."/>
        </authorList>
    </citation>
    <scope>NUCLEOTIDE SEQUENCE [LARGE SCALE GENOMIC DNA]</scope>
</reference>
<keyword evidence="2" id="KW-1185">Reference proteome</keyword>
<organism evidence="1 2">
    <name type="scientific">Pseudomonas phage YMC11/02/R656</name>
    <dbReference type="NCBI Taxonomy" id="1755689"/>
    <lineage>
        <taxon>Viruses</taxon>
        <taxon>Duplodnaviria</taxon>
        <taxon>Heunggongvirae</taxon>
        <taxon>Uroviricota</taxon>
        <taxon>Caudoviricetes</taxon>
        <taxon>Bugaksanvirus</taxon>
        <taxon>Bugaksanvirus R656</taxon>
    </lineage>
</organism>
<dbReference type="Proteomes" id="UP000201818">
    <property type="component" value="Segment"/>
</dbReference>